<dbReference type="Pfam" id="PF10329">
    <property type="entry name" value="DUF2417"/>
    <property type="match status" value="1"/>
</dbReference>
<dbReference type="EMBL" id="CH476596">
    <property type="protein sequence ID" value="EAU36910.1"/>
    <property type="molecule type" value="Genomic_DNA"/>
</dbReference>
<dbReference type="Gene3D" id="3.40.50.1820">
    <property type="entry name" value="alpha/beta hydrolase"/>
    <property type="match status" value="1"/>
</dbReference>
<dbReference type="VEuPathDB" id="FungiDB:ATEG_01948"/>
<feature type="transmembrane region" description="Helical" evidence="2">
    <location>
        <begin position="107"/>
        <end position="127"/>
    </location>
</feature>
<organism evidence="3 4">
    <name type="scientific">Aspergillus terreus (strain NIH 2624 / FGSC A1156)</name>
    <dbReference type="NCBI Taxonomy" id="341663"/>
    <lineage>
        <taxon>Eukaryota</taxon>
        <taxon>Fungi</taxon>
        <taxon>Dikarya</taxon>
        <taxon>Ascomycota</taxon>
        <taxon>Pezizomycotina</taxon>
        <taxon>Eurotiomycetes</taxon>
        <taxon>Eurotiomycetidae</taxon>
        <taxon>Eurotiales</taxon>
        <taxon>Aspergillaceae</taxon>
        <taxon>Aspergillus</taxon>
        <taxon>Aspergillus subgen. Circumdati</taxon>
    </lineage>
</organism>
<keyword evidence="2" id="KW-1133">Transmembrane helix</keyword>
<name>Q0CWI6_ASPTN</name>
<protein>
    <recommendedName>
        <fullName evidence="5">Mitochondrial integral membrane protein</fullName>
    </recommendedName>
</protein>
<dbReference type="InterPro" id="IPR019431">
    <property type="entry name" value="DUF2417"/>
</dbReference>
<proteinExistence type="predicted"/>
<evidence type="ECO:0000256" key="1">
    <source>
        <dbReference type="SAM" id="MobiDB-lite"/>
    </source>
</evidence>
<feature type="compositionally biased region" description="Basic and acidic residues" evidence="1">
    <location>
        <begin position="1"/>
        <end position="10"/>
    </location>
</feature>
<evidence type="ECO:0000313" key="3">
    <source>
        <dbReference type="EMBL" id="EAU36910.1"/>
    </source>
</evidence>
<evidence type="ECO:0000313" key="4">
    <source>
        <dbReference type="Proteomes" id="UP000007963"/>
    </source>
</evidence>
<feature type="transmembrane region" description="Helical" evidence="2">
    <location>
        <begin position="211"/>
        <end position="237"/>
    </location>
</feature>
<keyword evidence="2" id="KW-0472">Membrane</keyword>
<dbReference type="AlphaFoldDB" id="Q0CWI6"/>
<dbReference type="GeneID" id="4316553"/>
<dbReference type="HOGENOM" id="CLU_028296_1_0_1"/>
<feature type="transmembrane region" description="Helical" evidence="2">
    <location>
        <begin position="164"/>
        <end position="182"/>
    </location>
</feature>
<dbReference type="eggNOG" id="ENOG502QQW9">
    <property type="taxonomic scope" value="Eukaryota"/>
</dbReference>
<keyword evidence="2" id="KW-0812">Transmembrane</keyword>
<feature type="region of interest" description="Disordered" evidence="1">
    <location>
        <begin position="1"/>
        <end position="55"/>
    </location>
</feature>
<dbReference type="InterPro" id="IPR029058">
    <property type="entry name" value="AB_hydrolase_fold"/>
</dbReference>
<feature type="transmembrane region" description="Helical" evidence="2">
    <location>
        <begin position="139"/>
        <end position="158"/>
    </location>
</feature>
<evidence type="ECO:0000256" key="2">
    <source>
        <dbReference type="SAM" id="Phobius"/>
    </source>
</evidence>
<dbReference type="OMA" id="ISRYCYW"/>
<dbReference type="SUPFAM" id="SSF53474">
    <property type="entry name" value="alpha/beta-Hydrolases"/>
    <property type="match status" value="1"/>
</dbReference>
<dbReference type="Proteomes" id="UP000007963">
    <property type="component" value="Unassembled WGS sequence"/>
</dbReference>
<dbReference type="RefSeq" id="XP_001211126.1">
    <property type="nucleotide sequence ID" value="XM_001211126.1"/>
</dbReference>
<dbReference type="STRING" id="341663.Q0CWI6"/>
<sequence length="533" mass="59476">MSPLWRRNDGSDGQPPSDQGQQSHEDRRSTSTRHQDEPDERTRLLPRENPGYLSPDDPAVSPYNLWSIRALRGLSSLCLAISFIWWTFLLVSVFVSPPTMHTRGSGFFCFAYTTLTVAYLVISLLFFSVPSRPMVVSGILLLVLLLVDMCIIVSVPRLRLEEGWVGIASVVWATLIALYNVLQIRSVAWGKREEEERLTGREETRRPLREWLAVLFESVAMAILAIVAILFTATLVLRARDASLRPPGSRYYVNGDSFQVHLACVGDPKDTNNKNNTTPTVLLEAGENPAEHTLQPFIDDVYRSGAIPRYCYWDRPGFGWSDNAPSPYSAGMAADALSEALALAGEEGPWVLVSAGVGSIYSRIFASRHVLEIDGIMLIDSLHEDYLGKIASPGRGFLLWLRGVISPLGFDRVAGAIFKGRTREDRVYGRSAYQTGKVIKAKLQENLVAATMTASEIQTARHVQEADTPLMVVSSGVEVRKSQRWAKAQQDLTKVTRNLQEWDVVKGAPHEVWRTVDGRQLLEKRLRQLVKGE</sequence>
<accession>Q0CWI6</accession>
<evidence type="ECO:0008006" key="5">
    <source>
        <dbReference type="Google" id="ProtNLM"/>
    </source>
</evidence>
<reference evidence="4" key="1">
    <citation type="submission" date="2005-09" db="EMBL/GenBank/DDBJ databases">
        <title>Annotation of the Aspergillus terreus NIH2624 genome.</title>
        <authorList>
            <person name="Birren B.W."/>
            <person name="Lander E.S."/>
            <person name="Galagan J.E."/>
            <person name="Nusbaum C."/>
            <person name="Devon K."/>
            <person name="Henn M."/>
            <person name="Ma L.-J."/>
            <person name="Jaffe D.B."/>
            <person name="Butler J."/>
            <person name="Alvarez P."/>
            <person name="Gnerre S."/>
            <person name="Grabherr M."/>
            <person name="Kleber M."/>
            <person name="Mauceli E.W."/>
            <person name="Brockman W."/>
            <person name="Rounsley S."/>
            <person name="Young S.K."/>
            <person name="LaButti K."/>
            <person name="Pushparaj V."/>
            <person name="DeCaprio D."/>
            <person name="Crawford M."/>
            <person name="Koehrsen M."/>
            <person name="Engels R."/>
            <person name="Montgomery P."/>
            <person name="Pearson M."/>
            <person name="Howarth C."/>
            <person name="Larson L."/>
            <person name="Luoma S."/>
            <person name="White J."/>
            <person name="Alvarado L."/>
            <person name="Kodira C.D."/>
            <person name="Zeng Q."/>
            <person name="Oleary S."/>
            <person name="Yandava C."/>
            <person name="Denning D.W."/>
            <person name="Nierman W.C."/>
            <person name="Milne T."/>
            <person name="Madden K."/>
        </authorList>
    </citation>
    <scope>NUCLEOTIDE SEQUENCE [LARGE SCALE GENOMIC DNA]</scope>
    <source>
        <strain evidence="4">NIH 2624 / FGSC A1156</strain>
    </source>
</reference>
<feature type="compositionally biased region" description="Basic and acidic residues" evidence="1">
    <location>
        <begin position="23"/>
        <end position="46"/>
    </location>
</feature>
<dbReference type="OrthoDB" id="164921at2759"/>
<gene>
    <name evidence="3" type="ORF">ATEG_01948</name>
</gene>
<feature type="transmembrane region" description="Helical" evidence="2">
    <location>
        <begin position="74"/>
        <end position="95"/>
    </location>
</feature>